<dbReference type="Ensembl" id="ENSPSTT00000010956.1">
    <property type="protein sequence ID" value="ENSPSTP00000010438.1"/>
    <property type="gene ID" value="ENSPSTG00000007358.1"/>
</dbReference>
<proteinExistence type="predicted"/>
<name>A0A8C9L8T0_PAVCR</name>
<accession>A0A8C9L8T0</accession>
<dbReference type="AlphaFoldDB" id="A0A8C9L8T0"/>
<organism evidence="1 2">
    <name type="scientific">Pavo cristatus</name>
    <name type="common">Indian peafowl</name>
    <name type="synonym">Blue peafowl</name>
    <dbReference type="NCBI Taxonomy" id="9049"/>
    <lineage>
        <taxon>Eukaryota</taxon>
        <taxon>Metazoa</taxon>
        <taxon>Chordata</taxon>
        <taxon>Craniata</taxon>
        <taxon>Vertebrata</taxon>
        <taxon>Euteleostomi</taxon>
        <taxon>Archelosauria</taxon>
        <taxon>Archosauria</taxon>
        <taxon>Dinosauria</taxon>
        <taxon>Saurischia</taxon>
        <taxon>Theropoda</taxon>
        <taxon>Coelurosauria</taxon>
        <taxon>Aves</taxon>
        <taxon>Neognathae</taxon>
        <taxon>Galloanserae</taxon>
        <taxon>Galliformes</taxon>
        <taxon>Phasianidae</taxon>
        <taxon>Phasianinae</taxon>
        <taxon>Pavo</taxon>
    </lineage>
</organism>
<protein>
    <submittedName>
        <fullName evidence="1">Uncharacterized protein</fullName>
    </submittedName>
</protein>
<reference evidence="1" key="1">
    <citation type="submission" date="2025-08" db="UniProtKB">
        <authorList>
            <consortium name="Ensembl"/>
        </authorList>
    </citation>
    <scope>IDENTIFICATION</scope>
</reference>
<evidence type="ECO:0000313" key="2">
    <source>
        <dbReference type="Proteomes" id="UP000694428"/>
    </source>
</evidence>
<keyword evidence="2" id="KW-1185">Reference proteome</keyword>
<evidence type="ECO:0000313" key="1">
    <source>
        <dbReference type="Ensembl" id="ENSPSTP00000010438.1"/>
    </source>
</evidence>
<dbReference type="PANTHER" id="PTHR13308">
    <property type="entry name" value="NEDD4-BINDING PROTEIN 2-LIKE 1"/>
    <property type="match status" value="1"/>
</dbReference>
<dbReference type="InterPro" id="IPR026302">
    <property type="entry name" value="NEDD4-bd_p2"/>
</dbReference>
<dbReference type="PANTHER" id="PTHR13308:SF40">
    <property type="entry name" value="NEDD4-BINDING PROTEIN 2-LIKE 1"/>
    <property type="match status" value="1"/>
</dbReference>
<reference evidence="1" key="2">
    <citation type="submission" date="2025-09" db="UniProtKB">
        <authorList>
            <consortium name="Ensembl"/>
        </authorList>
    </citation>
    <scope>IDENTIFICATION</scope>
</reference>
<sequence>MKLTVSHFFVRVCLSAKEAFEMKISPIIIDNTNIQAWEMKPYVTLVICMLEKNQNNKRPYI</sequence>
<dbReference type="Proteomes" id="UP000694428">
    <property type="component" value="Unplaced"/>
</dbReference>